<accession>A0A845LHK6</accession>
<keyword evidence="3" id="KW-1185">Reference proteome</keyword>
<organism evidence="2 3">
    <name type="scientific">Heliomicrobium gestii</name>
    <name type="common">Heliobacterium gestii</name>
    <dbReference type="NCBI Taxonomy" id="2699"/>
    <lineage>
        <taxon>Bacteria</taxon>
        <taxon>Bacillati</taxon>
        <taxon>Bacillota</taxon>
        <taxon>Clostridia</taxon>
        <taxon>Eubacteriales</taxon>
        <taxon>Heliobacteriaceae</taxon>
        <taxon>Heliomicrobium</taxon>
    </lineage>
</organism>
<protein>
    <submittedName>
        <fullName evidence="2">GNAT family N-acetyltransferase</fullName>
    </submittedName>
</protein>
<dbReference type="SUPFAM" id="SSF55729">
    <property type="entry name" value="Acyl-CoA N-acyltransferases (Nat)"/>
    <property type="match status" value="1"/>
</dbReference>
<dbReference type="Pfam" id="PF00583">
    <property type="entry name" value="Acetyltransf_1"/>
    <property type="match status" value="1"/>
</dbReference>
<dbReference type="Proteomes" id="UP000471031">
    <property type="component" value="Unassembled WGS sequence"/>
</dbReference>
<evidence type="ECO:0000313" key="3">
    <source>
        <dbReference type="Proteomes" id="UP000471031"/>
    </source>
</evidence>
<dbReference type="InterPro" id="IPR016181">
    <property type="entry name" value="Acyl_CoA_acyltransferase"/>
</dbReference>
<keyword evidence="2" id="KW-0808">Transferase</keyword>
<evidence type="ECO:0000313" key="2">
    <source>
        <dbReference type="EMBL" id="MZP44500.1"/>
    </source>
</evidence>
<reference evidence="2 3" key="1">
    <citation type="submission" date="2020-01" db="EMBL/GenBank/DDBJ databases">
        <title>Whole genome sequence of Heliobacterium gestii DSM 11169.</title>
        <authorList>
            <person name="Kyndt J.A."/>
            <person name="Meyer T.E."/>
        </authorList>
    </citation>
    <scope>NUCLEOTIDE SEQUENCE [LARGE SCALE GENOMIC DNA]</scope>
    <source>
        <strain evidence="2 3">DSM 11169</strain>
    </source>
</reference>
<dbReference type="AlphaFoldDB" id="A0A845LHK6"/>
<comment type="caution">
    <text evidence="2">The sequence shown here is derived from an EMBL/GenBank/DDBJ whole genome shotgun (WGS) entry which is preliminary data.</text>
</comment>
<evidence type="ECO:0000259" key="1">
    <source>
        <dbReference type="PROSITE" id="PS51186"/>
    </source>
</evidence>
<dbReference type="OrthoDB" id="156739at2"/>
<dbReference type="PROSITE" id="PS51186">
    <property type="entry name" value="GNAT"/>
    <property type="match status" value="1"/>
</dbReference>
<dbReference type="Gene3D" id="3.40.630.30">
    <property type="match status" value="1"/>
</dbReference>
<sequence>MNTTLRPVEASDDLFLFQIFISSRPDLDWITGIDEASRARLLRQQFFAEEQGNADAERYIVLLKGAPIGRLYMREDASSIHIRNLALLPEYRNQGIGSRLLRSMMERAVEARKPVRFSVMWFNGAARALYERLAFRVVQDTGVCCEMEWHPPLA</sequence>
<proteinExistence type="predicted"/>
<dbReference type="CDD" id="cd04301">
    <property type="entry name" value="NAT_SF"/>
    <property type="match status" value="1"/>
</dbReference>
<dbReference type="RefSeq" id="WP_161263065.1">
    <property type="nucleotide sequence ID" value="NZ_JAFBDC010000018.1"/>
</dbReference>
<name>A0A845LHK6_HELGE</name>
<dbReference type="InterPro" id="IPR000182">
    <property type="entry name" value="GNAT_dom"/>
</dbReference>
<gene>
    <name evidence="2" type="ORF">GTO89_15820</name>
</gene>
<dbReference type="EMBL" id="WXEX01000017">
    <property type="protein sequence ID" value="MZP44500.1"/>
    <property type="molecule type" value="Genomic_DNA"/>
</dbReference>
<feature type="domain" description="N-acetyltransferase" evidence="1">
    <location>
        <begin position="3"/>
        <end position="154"/>
    </location>
</feature>
<dbReference type="GO" id="GO:0016747">
    <property type="term" value="F:acyltransferase activity, transferring groups other than amino-acyl groups"/>
    <property type="evidence" value="ECO:0007669"/>
    <property type="project" value="InterPro"/>
</dbReference>